<sequence>MLNCGALMGPPQLVRVKREILAACLTCPLCSKLLRDATTISECLHTFCRKCIFDKLSDEEADCCPICNIYLGRVRLEKLRPDHNLQDVITKIFPTKRRKVHASEVSPPVTLPVRRKERSLSSLVVNTPRIGTQVSLTGRRTKAIARRASTFRGLSPISGEPIKKDGDNCEHLSENSSSPESLSKISLSRRQSSSNVEANSSTPSNGSLNGRERSVEKSELWKPLNCLVEAANRTKGVKANPHDSIIKVEQSNGLSDVRVHKAKVRDHLIKSKYQEDENNGVPTSPVGVKARKMQSLIRKRKEVGPSVQAMVDATDAARERRLSAIWLSLVSSSDEKGDKPLPQISSSYLRIKEGNLPVTFVQKYLVKKLNLTSEAEVEIACRGQPVNPTLSLYDLTEQWLRQGPSERVKASVGHSAKEFVMVLTYTKKPPSL</sequence>
<keyword evidence="1" id="KW-0479">Metal-binding</keyword>
<protein>
    <recommendedName>
        <fullName evidence="6">RING-type domain-containing protein</fullName>
    </recommendedName>
</protein>
<evidence type="ECO:0000256" key="5">
    <source>
        <dbReference type="SAM" id="MobiDB-lite"/>
    </source>
</evidence>
<dbReference type="Proteomes" id="UP000639772">
    <property type="component" value="Unassembled WGS sequence"/>
</dbReference>
<dbReference type="EMBL" id="JADCNL010000008">
    <property type="protein sequence ID" value="KAG0470819.1"/>
    <property type="molecule type" value="Genomic_DNA"/>
</dbReference>
<dbReference type="Gene3D" id="3.30.40.10">
    <property type="entry name" value="Zinc/RING finger domain, C3HC4 (zinc finger)"/>
    <property type="match status" value="1"/>
</dbReference>
<name>A0A835QJM0_VANPL</name>
<dbReference type="Pfam" id="PF13923">
    <property type="entry name" value="zf-C3HC4_2"/>
    <property type="match status" value="1"/>
</dbReference>
<gene>
    <name evidence="8" type="ORF">HPP92_016925</name>
    <name evidence="7" type="ORF">HPP92_017519</name>
</gene>
<dbReference type="GO" id="GO:0008270">
    <property type="term" value="F:zinc ion binding"/>
    <property type="evidence" value="ECO:0007669"/>
    <property type="project" value="UniProtKB-KW"/>
</dbReference>
<evidence type="ECO:0000313" key="10">
    <source>
        <dbReference type="Proteomes" id="UP000639772"/>
    </source>
</evidence>
<feature type="compositionally biased region" description="Polar residues" evidence="5">
    <location>
        <begin position="195"/>
        <end position="208"/>
    </location>
</feature>
<feature type="compositionally biased region" description="Basic and acidic residues" evidence="5">
    <location>
        <begin position="161"/>
        <end position="173"/>
    </location>
</feature>
<keyword evidence="9" id="KW-1185">Reference proteome</keyword>
<dbReference type="InterPro" id="IPR044807">
    <property type="entry name" value="DRIP1-like"/>
</dbReference>
<dbReference type="InterPro" id="IPR013083">
    <property type="entry name" value="Znf_RING/FYVE/PHD"/>
</dbReference>
<keyword evidence="2 4" id="KW-0863">Zinc-finger</keyword>
<dbReference type="PANTHER" id="PTHR46293">
    <property type="entry name" value="E3 UBIQUITIN PROTEIN LIGASE DRIP1"/>
    <property type="match status" value="1"/>
</dbReference>
<evidence type="ECO:0000313" key="9">
    <source>
        <dbReference type="Proteomes" id="UP000636800"/>
    </source>
</evidence>
<dbReference type="GO" id="GO:0004842">
    <property type="term" value="F:ubiquitin-protein transferase activity"/>
    <property type="evidence" value="ECO:0007669"/>
    <property type="project" value="InterPro"/>
</dbReference>
<dbReference type="Proteomes" id="UP000636800">
    <property type="component" value="Unassembled WGS sequence"/>
</dbReference>
<reference evidence="9 10" key="1">
    <citation type="journal article" date="2020" name="Nat. Food">
        <title>A phased Vanilla planifolia genome enables genetic improvement of flavour and production.</title>
        <authorList>
            <person name="Hasing T."/>
            <person name="Tang H."/>
            <person name="Brym M."/>
            <person name="Khazi F."/>
            <person name="Huang T."/>
            <person name="Chambers A.H."/>
        </authorList>
    </citation>
    <scope>NUCLEOTIDE SEQUENCE [LARGE SCALE GENOMIC DNA]</scope>
    <source>
        <tissue evidence="7">Leaf</tissue>
    </source>
</reference>
<evidence type="ECO:0000256" key="4">
    <source>
        <dbReference type="PROSITE-ProRule" id="PRU00175"/>
    </source>
</evidence>
<keyword evidence="3" id="KW-0862">Zinc</keyword>
<feature type="domain" description="RING-type" evidence="6">
    <location>
        <begin position="27"/>
        <end position="68"/>
    </location>
</feature>
<dbReference type="OrthoDB" id="1305878at2759"/>
<feature type="region of interest" description="Disordered" evidence="5">
    <location>
        <begin position="155"/>
        <end position="214"/>
    </location>
</feature>
<dbReference type="PROSITE" id="PS50089">
    <property type="entry name" value="ZF_RING_2"/>
    <property type="match status" value="1"/>
</dbReference>
<evidence type="ECO:0000313" key="7">
    <source>
        <dbReference type="EMBL" id="KAG0470819.1"/>
    </source>
</evidence>
<dbReference type="CDD" id="cd16525">
    <property type="entry name" value="RING-HC_PCGF"/>
    <property type="match status" value="1"/>
</dbReference>
<accession>A0A835QJM0</accession>
<dbReference type="EMBL" id="JADCNM010000008">
    <property type="protein sequence ID" value="KAG0472379.1"/>
    <property type="molecule type" value="Genomic_DNA"/>
</dbReference>
<evidence type="ECO:0000256" key="1">
    <source>
        <dbReference type="ARBA" id="ARBA00022723"/>
    </source>
</evidence>
<dbReference type="PROSITE" id="PS00518">
    <property type="entry name" value="ZF_RING_1"/>
    <property type="match status" value="1"/>
</dbReference>
<proteinExistence type="predicted"/>
<dbReference type="AlphaFoldDB" id="A0A835QJM0"/>
<dbReference type="SUPFAM" id="SSF57850">
    <property type="entry name" value="RING/U-box"/>
    <property type="match status" value="1"/>
</dbReference>
<evidence type="ECO:0000256" key="3">
    <source>
        <dbReference type="ARBA" id="ARBA00022833"/>
    </source>
</evidence>
<dbReference type="Gene3D" id="3.10.20.90">
    <property type="entry name" value="Phosphatidylinositol 3-kinase Catalytic Subunit, Chain A, domain 1"/>
    <property type="match status" value="1"/>
</dbReference>
<dbReference type="SMART" id="SM00184">
    <property type="entry name" value="RING"/>
    <property type="match status" value="1"/>
</dbReference>
<dbReference type="InterPro" id="IPR017907">
    <property type="entry name" value="Znf_RING_CS"/>
</dbReference>
<evidence type="ECO:0000259" key="6">
    <source>
        <dbReference type="PROSITE" id="PS50089"/>
    </source>
</evidence>
<dbReference type="InterPro" id="IPR001841">
    <property type="entry name" value="Znf_RING"/>
</dbReference>
<feature type="compositionally biased region" description="Low complexity" evidence="5">
    <location>
        <begin position="174"/>
        <end position="194"/>
    </location>
</feature>
<evidence type="ECO:0000256" key="2">
    <source>
        <dbReference type="ARBA" id="ARBA00022771"/>
    </source>
</evidence>
<organism evidence="7 9">
    <name type="scientific">Vanilla planifolia</name>
    <name type="common">Vanilla</name>
    <dbReference type="NCBI Taxonomy" id="51239"/>
    <lineage>
        <taxon>Eukaryota</taxon>
        <taxon>Viridiplantae</taxon>
        <taxon>Streptophyta</taxon>
        <taxon>Embryophyta</taxon>
        <taxon>Tracheophyta</taxon>
        <taxon>Spermatophyta</taxon>
        <taxon>Magnoliopsida</taxon>
        <taxon>Liliopsida</taxon>
        <taxon>Asparagales</taxon>
        <taxon>Orchidaceae</taxon>
        <taxon>Vanilloideae</taxon>
        <taxon>Vanilleae</taxon>
        <taxon>Vanilla</taxon>
    </lineage>
</organism>
<dbReference type="PANTHER" id="PTHR46293:SF1">
    <property type="entry name" value="OS03G0632800 PROTEIN"/>
    <property type="match status" value="1"/>
</dbReference>
<comment type="caution">
    <text evidence="7">The sequence shown here is derived from an EMBL/GenBank/DDBJ whole genome shotgun (WGS) entry which is preliminary data.</text>
</comment>
<evidence type="ECO:0000313" key="8">
    <source>
        <dbReference type="EMBL" id="KAG0472379.1"/>
    </source>
</evidence>